<protein>
    <recommendedName>
        <fullName evidence="14">Disks large homolog 2</fullName>
    </recommendedName>
</protein>
<comment type="similarity">
    <text evidence="2">Belongs to the MAGUK family.</text>
</comment>
<dbReference type="GO" id="GO:0019901">
    <property type="term" value="F:protein kinase binding"/>
    <property type="evidence" value="ECO:0007669"/>
    <property type="project" value="TreeGrafter"/>
</dbReference>
<reference evidence="13" key="1">
    <citation type="journal article" date="2014" name="PLoS ONE">
        <title>The genome and linkage map of the northern pike (Esox lucius): conserved synteny revealed between the salmonid sister group and the Neoteleostei.</title>
        <authorList>
            <person name="Rondeau E.B."/>
            <person name="Minkley D.R."/>
            <person name="Leong J.S."/>
            <person name="Messmer A.M."/>
            <person name="Jantzen J.R."/>
            <person name="von Schalburg K.R."/>
            <person name="Lemon C."/>
            <person name="Bird N.H."/>
            <person name="Koop B.F."/>
        </authorList>
    </citation>
    <scope>NUCLEOTIDE SEQUENCE</scope>
</reference>
<evidence type="ECO:0000256" key="3">
    <source>
        <dbReference type="ARBA" id="ARBA00022443"/>
    </source>
</evidence>
<keyword evidence="13" id="KW-1185">Reference proteome</keyword>
<dbReference type="GO" id="GO:0097120">
    <property type="term" value="P:receptor localization to synapse"/>
    <property type="evidence" value="ECO:0007669"/>
    <property type="project" value="TreeGrafter"/>
</dbReference>
<dbReference type="SMART" id="SM00228">
    <property type="entry name" value="PDZ"/>
    <property type="match status" value="3"/>
</dbReference>
<dbReference type="InterPro" id="IPR020590">
    <property type="entry name" value="Guanylate_kinase_CS"/>
</dbReference>
<dbReference type="GO" id="GO:0043113">
    <property type="term" value="P:receptor clustering"/>
    <property type="evidence" value="ECO:0007669"/>
    <property type="project" value="TreeGrafter"/>
</dbReference>
<dbReference type="Proteomes" id="UP000265140">
    <property type="component" value="Chromosome 7"/>
</dbReference>
<dbReference type="FunFam" id="3.40.50.300:FF:001402">
    <property type="entry name" value="Discs, large homolog 3 (Drosophila)"/>
    <property type="match status" value="1"/>
</dbReference>
<evidence type="ECO:0000256" key="6">
    <source>
        <dbReference type="ARBA" id="ARBA00023136"/>
    </source>
</evidence>
<dbReference type="GO" id="GO:0043005">
    <property type="term" value="C:neuron projection"/>
    <property type="evidence" value="ECO:0007669"/>
    <property type="project" value="InterPro"/>
</dbReference>
<dbReference type="SUPFAM" id="SSF50044">
    <property type="entry name" value="SH3-domain"/>
    <property type="match status" value="1"/>
</dbReference>
<dbReference type="InterPro" id="IPR019590">
    <property type="entry name" value="DLG1_PEST_dom"/>
</dbReference>
<dbReference type="InterPro" id="IPR035759">
    <property type="entry name" value="DLG2_SH3"/>
</dbReference>
<dbReference type="PROSITE" id="PS50106">
    <property type="entry name" value="PDZ"/>
    <property type="match status" value="3"/>
</dbReference>
<evidence type="ECO:0000313" key="13">
    <source>
        <dbReference type="Proteomes" id="UP000265140"/>
    </source>
</evidence>
<dbReference type="GeneTree" id="ENSGT00940000155156"/>
<dbReference type="Gene3D" id="2.30.42.10">
    <property type="match status" value="3"/>
</dbReference>
<dbReference type="CDD" id="cd06724">
    <property type="entry name" value="PDZ2_Dlg1-2-4-like"/>
    <property type="match status" value="1"/>
</dbReference>
<dbReference type="GO" id="GO:0007268">
    <property type="term" value="P:chemical synaptic transmission"/>
    <property type="evidence" value="ECO:0007669"/>
    <property type="project" value="InterPro"/>
</dbReference>
<dbReference type="InterPro" id="IPR019583">
    <property type="entry name" value="DLG1-4_PDZ_assoc"/>
</dbReference>
<dbReference type="Gene3D" id="3.40.50.300">
    <property type="entry name" value="P-loop containing nucleotide triphosphate hydrolases"/>
    <property type="match status" value="1"/>
</dbReference>
<dbReference type="AlphaFoldDB" id="A0A3P8YZR9"/>
<dbReference type="Pfam" id="PF00595">
    <property type="entry name" value="PDZ"/>
    <property type="match status" value="3"/>
</dbReference>
<reference evidence="12" key="4">
    <citation type="submission" date="2025-09" db="UniProtKB">
        <authorList>
            <consortium name="Ensembl"/>
        </authorList>
    </citation>
    <scope>IDENTIFICATION</scope>
</reference>
<dbReference type="InterPro" id="IPR036892">
    <property type="entry name" value="L27_dom_sf"/>
</dbReference>
<dbReference type="Gene3D" id="2.30.30.40">
    <property type="entry name" value="SH3 Domains"/>
    <property type="match status" value="1"/>
</dbReference>
<keyword evidence="4" id="KW-1003">Cell membrane</keyword>
<evidence type="ECO:0008006" key="14">
    <source>
        <dbReference type="Google" id="ProtNLM"/>
    </source>
</evidence>
<dbReference type="GO" id="GO:0035255">
    <property type="term" value="F:ionotropic glutamate receptor binding"/>
    <property type="evidence" value="ECO:0007669"/>
    <property type="project" value="TreeGrafter"/>
</dbReference>
<dbReference type="InterPro" id="IPR016313">
    <property type="entry name" value="DLG1-like"/>
</dbReference>
<feature type="domain" description="PDZ" evidence="10">
    <location>
        <begin position="212"/>
        <end position="299"/>
    </location>
</feature>
<keyword evidence="6" id="KW-0472">Membrane</keyword>
<evidence type="ECO:0000256" key="4">
    <source>
        <dbReference type="ARBA" id="ARBA00022475"/>
    </source>
</evidence>
<dbReference type="InterPro" id="IPR050614">
    <property type="entry name" value="Synaptic_Scaffolding_LAP-MAGUK"/>
</dbReference>
<dbReference type="SUPFAM" id="SSF101288">
    <property type="entry name" value="L27 domain"/>
    <property type="match status" value="1"/>
</dbReference>
<organism evidence="12 13">
    <name type="scientific">Esox lucius</name>
    <name type="common">Northern pike</name>
    <dbReference type="NCBI Taxonomy" id="8010"/>
    <lineage>
        <taxon>Eukaryota</taxon>
        <taxon>Metazoa</taxon>
        <taxon>Chordata</taxon>
        <taxon>Craniata</taxon>
        <taxon>Vertebrata</taxon>
        <taxon>Euteleostomi</taxon>
        <taxon>Actinopterygii</taxon>
        <taxon>Neopterygii</taxon>
        <taxon>Teleostei</taxon>
        <taxon>Protacanthopterygii</taxon>
        <taxon>Esociformes</taxon>
        <taxon>Esocidae</taxon>
        <taxon>Esox</taxon>
    </lineage>
</organism>
<dbReference type="PROSITE" id="PS00856">
    <property type="entry name" value="GUANYLATE_KINASE_1"/>
    <property type="match status" value="1"/>
</dbReference>
<evidence type="ECO:0000256" key="2">
    <source>
        <dbReference type="ARBA" id="ARBA00007014"/>
    </source>
</evidence>
<dbReference type="PANTHER" id="PTHR23119">
    <property type="entry name" value="DISCS LARGE"/>
    <property type="match status" value="1"/>
</dbReference>
<dbReference type="STRING" id="8010.ENSELUP00000021452"/>
<dbReference type="PROSITE" id="PS51022">
    <property type="entry name" value="L27"/>
    <property type="match status" value="1"/>
</dbReference>
<reference evidence="12" key="3">
    <citation type="submission" date="2025-08" db="UniProtKB">
        <authorList>
            <consortium name="Ensembl"/>
        </authorList>
    </citation>
    <scope>IDENTIFICATION</scope>
</reference>
<gene>
    <name evidence="12" type="primary">DLG2</name>
</gene>
<dbReference type="Pfam" id="PF00625">
    <property type="entry name" value="Guanylate_kin"/>
    <property type="match status" value="1"/>
</dbReference>
<feature type="domain" description="PDZ" evidence="10">
    <location>
        <begin position="529"/>
        <end position="610"/>
    </location>
</feature>
<evidence type="ECO:0000259" key="11">
    <source>
        <dbReference type="PROSITE" id="PS51022"/>
    </source>
</evidence>
<dbReference type="PROSITE" id="PS50052">
    <property type="entry name" value="GUANYLATE_KINASE_2"/>
    <property type="match status" value="1"/>
</dbReference>
<dbReference type="FunFam" id="2.30.42.10:FF:000001">
    <property type="entry name" value="Disks large homolog 1 isoform 2"/>
    <property type="match status" value="1"/>
</dbReference>
<feature type="domain" description="PDZ" evidence="10">
    <location>
        <begin position="307"/>
        <end position="394"/>
    </location>
</feature>
<dbReference type="Pfam" id="PF10600">
    <property type="entry name" value="PDZ_assoc"/>
    <property type="match status" value="1"/>
</dbReference>
<dbReference type="Pfam" id="PF09058">
    <property type="entry name" value="L27_1"/>
    <property type="match status" value="1"/>
</dbReference>
<dbReference type="GO" id="GO:0099072">
    <property type="term" value="P:regulation of postsynaptic membrane neurotransmitter receptor levels"/>
    <property type="evidence" value="ECO:0007669"/>
    <property type="project" value="TreeGrafter"/>
</dbReference>
<feature type="domain" description="SH3" evidence="8">
    <location>
        <begin position="644"/>
        <end position="714"/>
    </location>
</feature>
<dbReference type="SMART" id="SM00326">
    <property type="entry name" value="SH3"/>
    <property type="match status" value="1"/>
</dbReference>
<dbReference type="InterPro" id="IPR008145">
    <property type="entry name" value="GK/Ca_channel_bsu"/>
</dbReference>
<dbReference type="InterPro" id="IPR001478">
    <property type="entry name" value="PDZ"/>
</dbReference>
<dbReference type="InterPro" id="IPR036034">
    <property type="entry name" value="PDZ_sf"/>
</dbReference>
<dbReference type="InterPro" id="IPR015143">
    <property type="entry name" value="L27_1"/>
</dbReference>
<dbReference type="Gene3D" id="3.30.63.10">
    <property type="entry name" value="Guanylate Kinase phosphate binding domain"/>
    <property type="match status" value="1"/>
</dbReference>
<dbReference type="GO" id="GO:0031594">
    <property type="term" value="C:neuromuscular junction"/>
    <property type="evidence" value="ECO:0007669"/>
    <property type="project" value="InterPro"/>
</dbReference>
<dbReference type="PIRSF" id="PIRSF001741">
    <property type="entry name" value="MAGUK_DLGH"/>
    <property type="match status" value="1"/>
</dbReference>
<keyword evidence="5" id="KW-0677">Repeat</keyword>
<evidence type="ECO:0000259" key="9">
    <source>
        <dbReference type="PROSITE" id="PS50052"/>
    </source>
</evidence>
<dbReference type="FunFam" id="3.30.63.10:FF:000001">
    <property type="entry name" value="Disks large homolog 1 isoform 2"/>
    <property type="match status" value="1"/>
</dbReference>
<dbReference type="SUPFAM" id="SSF50156">
    <property type="entry name" value="PDZ domain-like"/>
    <property type="match status" value="3"/>
</dbReference>
<evidence type="ECO:0000256" key="5">
    <source>
        <dbReference type="ARBA" id="ARBA00022737"/>
    </source>
</evidence>
<dbReference type="GO" id="GO:0045197">
    <property type="term" value="P:establishment or maintenance of epithelial cell apical/basal polarity"/>
    <property type="evidence" value="ECO:0007669"/>
    <property type="project" value="TreeGrafter"/>
</dbReference>
<dbReference type="Pfam" id="PF00018">
    <property type="entry name" value="SH3_1"/>
    <property type="match status" value="1"/>
</dbReference>
<dbReference type="FunFam" id="2.30.42.10:FF:000002">
    <property type="entry name" value="Disks large homolog 4 isoform 2"/>
    <property type="match status" value="1"/>
</dbReference>
<feature type="domain" description="L27" evidence="11">
    <location>
        <begin position="4"/>
        <end position="64"/>
    </location>
</feature>
<dbReference type="InterPro" id="IPR027417">
    <property type="entry name" value="P-loop_NTPase"/>
</dbReference>
<keyword evidence="3 7" id="KW-0728">SH3 domain</keyword>
<dbReference type="InterPro" id="IPR036028">
    <property type="entry name" value="SH3-like_dom_sf"/>
</dbReference>
<dbReference type="SUPFAM" id="SSF52540">
    <property type="entry name" value="P-loop containing nucleoside triphosphate hydrolases"/>
    <property type="match status" value="1"/>
</dbReference>
<dbReference type="InterPro" id="IPR008144">
    <property type="entry name" value="Guanylate_kin-like_dom"/>
</dbReference>
<dbReference type="Gene3D" id="1.10.287.470">
    <property type="entry name" value="Helix hairpin bin"/>
    <property type="match status" value="1"/>
</dbReference>
<dbReference type="CDD" id="cd12032">
    <property type="entry name" value="SH3_DLG2"/>
    <property type="match status" value="1"/>
</dbReference>
<dbReference type="PROSITE" id="PS50002">
    <property type="entry name" value="SH3"/>
    <property type="match status" value="1"/>
</dbReference>
<feature type="domain" description="Guanylate kinase-like" evidence="9">
    <location>
        <begin position="767"/>
        <end position="942"/>
    </location>
</feature>
<dbReference type="GO" id="GO:0016323">
    <property type="term" value="C:basolateral plasma membrane"/>
    <property type="evidence" value="ECO:0007669"/>
    <property type="project" value="TreeGrafter"/>
</dbReference>
<evidence type="ECO:0000259" key="8">
    <source>
        <dbReference type="PROSITE" id="PS50002"/>
    </source>
</evidence>
<evidence type="ECO:0000259" key="10">
    <source>
        <dbReference type="PROSITE" id="PS50106"/>
    </source>
</evidence>
<dbReference type="FunFam" id="2.30.42.10:FF:000091">
    <property type="entry name" value="disks large homolog 1 isoform X8"/>
    <property type="match status" value="1"/>
</dbReference>
<dbReference type="FunFam" id="2.30.30.40:FF:000027">
    <property type="entry name" value="Disks large homolog 3 isoform 1"/>
    <property type="match status" value="1"/>
</dbReference>
<dbReference type="GO" id="GO:0098839">
    <property type="term" value="C:postsynaptic density membrane"/>
    <property type="evidence" value="ECO:0007669"/>
    <property type="project" value="TreeGrafter"/>
</dbReference>
<evidence type="ECO:0000256" key="1">
    <source>
        <dbReference type="ARBA" id="ARBA00004202"/>
    </source>
</evidence>
<dbReference type="SMART" id="SM01277">
    <property type="entry name" value="MAGUK_N_PEST"/>
    <property type="match status" value="1"/>
</dbReference>
<dbReference type="InterPro" id="IPR004172">
    <property type="entry name" value="L27_dom"/>
</dbReference>
<comment type="subcellular location">
    <subcellularLocation>
        <location evidence="1">Cell membrane</location>
        <topology evidence="1">Peripheral membrane protein</topology>
    </subcellularLocation>
</comment>
<accession>A0A3P8YZR9</accession>
<dbReference type="CDD" id="cd06723">
    <property type="entry name" value="PDZ1_Dlg1-2-4-like"/>
    <property type="match status" value="1"/>
</dbReference>
<dbReference type="Ensembl" id="ENSELUT00000032137.3">
    <property type="protein sequence ID" value="ENSELUP00000021452.2"/>
    <property type="gene ID" value="ENSELUG00000000901.3"/>
</dbReference>
<dbReference type="PANTHER" id="PTHR23119:SF6">
    <property type="entry name" value="DISKS LARGE HOMOLOG 2"/>
    <property type="match status" value="1"/>
</dbReference>
<dbReference type="CDD" id="cd06795">
    <property type="entry name" value="PDZ3_Dlg1-2-4-like"/>
    <property type="match status" value="1"/>
</dbReference>
<dbReference type="Pfam" id="PF10608">
    <property type="entry name" value="MAGUK_N_PEST"/>
    <property type="match status" value="1"/>
</dbReference>
<dbReference type="SMART" id="SM00072">
    <property type="entry name" value="GuKc"/>
    <property type="match status" value="1"/>
</dbReference>
<name>A0A3P8YZR9_ESOLU</name>
<evidence type="ECO:0000256" key="7">
    <source>
        <dbReference type="PROSITE-ProRule" id="PRU00192"/>
    </source>
</evidence>
<evidence type="ECO:0000313" key="12">
    <source>
        <dbReference type="Ensembl" id="ENSELUP00000021452.2"/>
    </source>
</evidence>
<proteinExistence type="inferred from homology"/>
<dbReference type="InterPro" id="IPR001452">
    <property type="entry name" value="SH3_domain"/>
</dbReference>
<dbReference type="Bgee" id="ENSELUG00000000901">
    <property type="expression patterns" value="Expressed in brain and 9 other cell types or tissues"/>
</dbReference>
<sequence>MPVRKEDTARALGLLEDYCANLRKPEEQQLKTAIQRVMGVFKSSLFHALLDIQEFYEATLQNTQKTCEQKLDEVNHMADQWEKTGTGFSTTVLQHSCPTENRPAAVQGSPNIGQPAVCMNPALMSAPWQYRYQDEDSPPEHGFPRLGNEVRAPELVHVSEKNLSEIENVHGYVSHSHISPLKASPAPIIVNTDTLETVPYVNGTEIEYEFEEITLERGNSGLGFSIAGGTDNPHIGDDPGIFITKIIPGGAAAEDGRLRVNDCILRVNDTDVSEVSHSKAVEALKVAGSIVRLYVRRRRPMLETVIEIKLIKGPKGLGFSIAGGVGNQHIPGDNSIYVTKIIDGGAAQKDQRLQVGDRLLMVNNYTLEEVSHEEAVAILKNTSDVVYLKVGKPTTVYLSDPYGPPDITHSFSPAMENHISSAGNNGTLEYKCSLPPMPVSPGRYSPLPKHLLGEEDINRPPEPVYSTVNKLCDKAPSPRHYSPMECDKSLLHSIPFPHYHLGLLPDSEITRYSSRYALPVLPRVLEPRKMVLHKGSTGLGFNIVGGEDGEGIFVSFILAGGPADLSGELRRGDQILSVNGIDLRGATHEQAAAALKGAGQTVTIIAQYRPEEYGRFEAKIHDLREQMMNHSMSSGSGSLRTNQKRSLYVRALFDYEKAKDSGLPSQGLSFRHGDILHVINASDDEWWQARRVTPDGDSEEMGVIPSKRRVERKERARLKTVKFNAKPGTIDSKGDIPGVGDDGYGTKSLRSKMFKSIDKCSLSVNYARPVIILGPMKDRINDDLISEFPDKFGSCVPHTTRSRRDYEVNGRDYHFVMSREQMEQDIQEHKFIEAGQYNDNLYGTSVQSVKYVAERGKHCILDVSGNAIKRLQVAQLYPIAIFIKPRSIDSLMDMNKRLTEEQARKTFDRAIKLEQEFGEFFTALVQGDTLEDIYNQCKMVIEEHSGPYIWIPSKEKL</sequence>
<dbReference type="CDD" id="cd00071">
    <property type="entry name" value="GMPK"/>
    <property type="match status" value="1"/>
</dbReference>
<dbReference type="GO" id="GO:0098609">
    <property type="term" value="P:cell-cell adhesion"/>
    <property type="evidence" value="ECO:0007669"/>
    <property type="project" value="TreeGrafter"/>
</dbReference>
<reference evidence="12" key="2">
    <citation type="submission" date="2020-02" db="EMBL/GenBank/DDBJ databases">
        <title>Esox lucius (northern pike) genome, fEsoLuc1, primary haplotype.</title>
        <authorList>
            <person name="Myers G."/>
            <person name="Karagic N."/>
            <person name="Meyer A."/>
            <person name="Pippel M."/>
            <person name="Reichard M."/>
            <person name="Winkler S."/>
            <person name="Tracey A."/>
            <person name="Sims Y."/>
            <person name="Howe K."/>
            <person name="Rhie A."/>
            <person name="Formenti G."/>
            <person name="Durbin R."/>
            <person name="Fedrigo O."/>
            <person name="Jarvis E.D."/>
        </authorList>
    </citation>
    <scope>NUCLEOTIDE SEQUENCE [LARGE SCALE GENOMIC DNA]</scope>
</reference>